<dbReference type="AlphaFoldDB" id="C0DAQ7"/>
<proteinExistence type="predicted"/>
<name>C0DAQ7_9FIRM</name>
<dbReference type="HOGENOM" id="CLU_3231539_0_0_9"/>
<organism evidence="1 2">
    <name type="scientific">[Clostridium] asparagiforme DSM 15981</name>
    <dbReference type="NCBI Taxonomy" id="518636"/>
    <lineage>
        <taxon>Bacteria</taxon>
        <taxon>Bacillati</taxon>
        <taxon>Bacillota</taxon>
        <taxon>Clostridia</taxon>
        <taxon>Lachnospirales</taxon>
        <taxon>Lachnospiraceae</taxon>
        <taxon>Enterocloster</taxon>
    </lineage>
</organism>
<gene>
    <name evidence="1" type="ORF">CLOSTASPAR_06362</name>
</gene>
<comment type="caution">
    <text evidence="1">The sequence shown here is derived from an EMBL/GenBank/DDBJ whole genome shotgun (WGS) entry which is preliminary data.</text>
</comment>
<evidence type="ECO:0000313" key="1">
    <source>
        <dbReference type="EMBL" id="EEG51521.1"/>
    </source>
</evidence>
<dbReference type="EMBL" id="ACCJ01000539">
    <property type="protein sequence ID" value="EEG51521.1"/>
    <property type="molecule type" value="Genomic_DNA"/>
</dbReference>
<reference evidence="1 2" key="1">
    <citation type="submission" date="2009-02" db="EMBL/GenBank/DDBJ databases">
        <title>Draft genome sequence of Clostridium asparagiforme (DSM 15981).</title>
        <authorList>
            <person name="Sudarsanam P."/>
            <person name="Ley R."/>
            <person name="Guruge J."/>
            <person name="Turnbaugh P.J."/>
            <person name="Mahowald M."/>
            <person name="Liep D."/>
            <person name="Gordon J."/>
        </authorList>
    </citation>
    <scope>NUCLEOTIDE SEQUENCE [LARGE SCALE GENOMIC DNA]</scope>
    <source>
        <strain evidence="1 2">DSM 15981</strain>
    </source>
</reference>
<sequence length="43" mass="4899">MFNQFPLTHFNWLRLENAAAVYTNFPILGTLYLLSRNLGGGAR</sequence>
<accession>C0DAQ7</accession>
<evidence type="ECO:0000313" key="2">
    <source>
        <dbReference type="Proteomes" id="UP000004756"/>
    </source>
</evidence>
<dbReference type="Proteomes" id="UP000004756">
    <property type="component" value="Unassembled WGS sequence"/>
</dbReference>
<protein>
    <submittedName>
        <fullName evidence="1">Uncharacterized protein</fullName>
    </submittedName>
</protein>
<keyword evidence="2" id="KW-1185">Reference proteome</keyword>